<sequence length="173" mass="18521">YFIITQPSKDSHWQNGVANPLTWTKGVLDGINAFDLEFARLNKDGLMLVAQNVPTSPESLNIRLEDVPPGDDYFVLFMNSTHGTVFATSDRFSILSSASNGVSRGDSSVPTVTVAGPPSPTQGWMVTFPVLVGTANSARGLEFGFFGGLGKEMRPWALLMTVLGCVLGVVVIV</sequence>
<protein>
    <submittedName>
        <fullName evidence="2">Uncharacterized protein</fullName>
    </submittedName>
</protein>
<organism evidence="2 3">
    <name type="scientific">Marasmius crinis-equi</name>
    <dbReference type="NCBI Taxonomy" id="585013"/>
    <lineage>
        <taxon>Eukaryota</taxon>
        <taxon>Fungi</taxon>
        <taxon>Dikarya</taxon>
        <taxon>Basidiomycota</taxon>
        <taxon>Agaricomycotina</taxon>
        <taxon>Agaricomycetes</taxon>
        <taxon>Agaricomycetidae</taxon>
        <taxon>Agaricales</taxon>
        <taxon>Marasmiineae</taxon>
        <taxon>Marasmiaceae</taxon>
        <taxon>Marasmius</taxon>
    </lineage>
</organism>
<accession>A0ABR3EZU2</accession>
<evidence type="ECO:0000313" key="3">
    <source>
        <dbReference type="Proteomes" id="UP001465976"/>
    </source>
</evidence>
<name>A0ABR3EZU2_9AGAR</name>
<reference evidence="2 3" key="1">
    <citation type="submission" date="2024-02" db="EMBL/GenBank/DDBJ databases">
        <title>A draft genome for the cacao thread blight pathogen Marasmius crinis-equi.</title>
        <authorList>
            <person name="Cohen S.P."/>
            <person name="Baruah I.K."/>
            <person name="Amoako-Attah I."/>
            <person name="Bukari Y."/>
            <person name="Meinhardt L.W."/>
            <person name="Bailey B.A."/>
        </authorList>
    </citation>
    <scope>NUCLEOTIDE SEQUENCE [LARGE SCALE GENOMIC DNA]</scope>
    <source>
        <strain evidence="2 3">GH-76</strain>
    </source>
</reference>
<evidence type="ECO:0000313" key="2">
    <source>
        <dbReference type="EMBL" id="KAL0568325.1"/>
    </source>
</evidence>
<gene>
    <name evidence="2" type="ORF">V5O48_013658</name>
</gene>
<dbReference type="Proteomes" id="UP001465976">
    <property type="component" value="Unassembled WGS sequence"/>
</dbReference>
<feature type="non-terminal residue" evidence="2">
    <location>
        <position position="1"/>
    </location>
</feature>
<keyword evidence="1" id="KW-0812">Transmembrane</keyword>
<keyword evidence="1" id="KW-0472">Membrane</keyword>
<feature type="transmembrane region" description="Helical" evidence="1">
    <location>
        <begin position="156"/>
        <end position="172"/>
    </location>
</feature>
<dbReference type="EMBL" id="JBAHYK010001364">
    <property type="protein sequence ID" value="KAL0568325.1"/>
    <property type="molecule type" value="Genomic_DNA"/>
</dbReference>
<evidence type="ECO:0000256" key="1">
    <source>
        <dbReference type="SAM" id="Phobius"/>
    </source>
</evidence>
<keyword evidence="3" id="KW-1185">Reference proteome</keyword>
<proteinExistence type="predicted"/>
<keyword evidence="1" id="KW-1133">Transmembrane helix</keyword>
<comment type="caution">
    <text evidence="2">The sequence shown here is derived from an EMBL/GenBank/DDBJ whole genome shotgun (WGS) entry which is preliminary data.</text>
</comment>